<feature type="binding site" description="in other chain" evidence="8">
    <location>
        <position position="303"/>
    </location>
    <ligand>
        <name>IMP</name>
        <dbReference type="ChEBI" id="CHEBI:58053"/>
        <note>ligand shared between dimeric partners</note>
    </ligand>
</feature>
<feature type="binding site" description="in other chain" evidence="8">
    <location>
        <position position="128"/>
    </location>
    <ligand>
        <name>IMP</name>
        <dbReference type="ChEBI" id="CHEBI:58053"/>
        <note>ligand shared between dimeric partners</note>
    </ligand>
</feature>
<evidence type="ECO:0000313" key="11">
    <source>
        <dbReference type="EMBL" id="TYO96441.1"/>
    </source>
</evidence>
<dbReference type="SMART" id="SM00788">
    <property type="entry name" value="Adenylsucc_synt"/>
    <property type="match status" value="1"/>
</dbReference>
<keyword evidence="4 8" id="KW-0547">Nucleotide-binding</keyword>
<comment type="similarity">
    <text evidence="8 10">Belongs to the adenylosuccinate synthetase family.</text>
</comment>
<keyword evidence="2 8" id="KW-0436">Ligase</keyword>
<feature type="binding site" description="in other chain" evidence="8">
    <location>
        <position position="224"/>
    </location>
    <ligand>
        <name>IMP</name>
        <dbReference type="ChEBI" id="CHEBI:58053"/>
        <note>ligand shared between dimeric partners</note>
    </ligand>
</feature>
<dbReference type="PANTHER" id="PTHR11846">
    <property type="entry name" value="ADENYLOSUCCINATE SYNTHETASE"/>
    <property type="match status" value="1"/>
</dbReference>
<feature type="active site" description="Proton acceptor" evidence="8">
    <location>
        <position position="13"/>
    </location>
</feature>
<comment type="subunit">
    <text evidence="1 8">Homodimer.</text>
</comment>
<feature type="active site" description="Proton donor" evidence="8">
    <location>
        <position position="41"/>
    </location>
</feature>
<evidence type="ECO:0000256" key="2">
    <source>
        <dbReference type="ARBA" id="ARBA00022598"/>
    </source>
</evidence>
<feature type="binding site" evidence="8">
    <location>
        <begin position="331"/>
        <end position="333"/>
    </location>
    <ligand>
        <name>GTP</name>
        <dbReference type="ChEBI" id="CHEBI:37565"/>
    </ligand>
</feature>
<dbReference type="Gene3D" id="3.40.440.10">
    <property type="entry name" value="Adenylosuccinate Synthetase, subunit A, domain 1"/>
    <property type="match status" value="1"/>
</dbReference>
<evidence type="ECO:0000256" key="5">
    <source>
        <dbReference type="ARBA" id="ARBA00022755"/>
    </source>
</evidence>
<evidence type="ECO:0000256" key="1">
    <source>
        <dbReference type="ARBA" id="ARBA00011738"/>
    </source>
</evidence>
<feature type="binding site" evidence="8">
    <location>
        <position position="40"/>
    </location>
    <ligand>
        <name>Mg(2+)</name>
        <dbReference type="ChEBI" id="CHEBI:18420"/>
    </ligand>
</feature>
<dbReference type="InterPro" id="IPR027417">
    <property type="entry name" value="P-loop_NTPase"/>
</dbReference>
<dbReference type="EMBL" id="VNHM01000004">
    <property type="protein sequence ID" value="TYO96441.1"/>
    <property type="molecule type" value="Genomic_DNA"/>
</dbReference>
<reference evidence="11 12" key="1">
    <citation type="submission" date="2019-07" db="EMBL/GenBank/DDBJ databases">
        <title>Genomic Encyclopedia of Type Strains, Phase I: the one thousand microbial genomes (KMG-I) project.</title>
        <authorList>
            <person name="Kyrpides N."/>
        </authorList>
    </citation>
    <scope>NUCLEOTIDE SEQUENCE [LARGE SCALE GENOMIC DNA]</scope>
    <source>
        <strain evidence="11 12">DSM 6562</strain>
    </source>
</reference>
<comment type="subcellular location">
    <subcellularLocation>
        <location evidence="8">Cytoplasm</location>
    </subcellularLocation>
</comment>
<feature type="binding site" evidence="8">
    <location>
        <begin position="299"/>
        <end position="305"/>
    </location>
    <ligand>
        <name>substrate</name>
    </ligand>
</feature>
<feature type="binding site" description="in other chain" evidence="8">
    <location>
        <position position="239"/>
    </location>
    <ligand>
        <name>IMP</name>
        <dbReference type="ChEBI" id="CHEBI:58053"/>
        <note>ligand shared between dimeric partners</note>
    </ligand>
</feature>
<keyword evidence="3 8" id="KW-0479">Metal-binding</keyword>
<comment type="cofactor">
    <cofactor evidence="8">
        <name>Mg(2+)</name>
        <dbReference type="ChEBI" id="CHEBI:18420"/>
    </cofactor>
    <text evidence="8">Binds 1 Mg(2+) ion per subunit.</text>
</comment>
<sequence>MSTVVLVGAQWGDEGKGKVTDFLARQAQMIVRYQGGNNAGHTVVADGQTYKLHLIPSGILYADKQCLIGNGVVIDPGVLLSELDTLEKQGVSTANLRISPRAHVIFPYHKSIDMVEEESKGSRKIGTTCRGIGPTYTDKASRVGLRMTELIDPEELAEKLRYTLESKNNILSRLYGAGESFDYQQVLEQYSGYADRLRDYVADVSVLVNDAIDRGDKVLFEGAQGTLLDLDHGTYPYVTSSHPIAAAACLGAGLGPTKIKTVVGVAKAYITRVGEGPFPTELHDDLGDLIRERGCEFGTTTGRPRRCGWYDAVIARYAARINGLTYLAVTKLDVLTGLETLKICTGYRYKGEIINDFPASLKMLAQCEPVYREFPGWQEDISSVTDYNDLPRAARDYLKHLEELSGVPVAIVGVGPGRDQTLVLKEIF</sequence>
<dbReference type="NCBIfam" id="NF002223">
    <property type="entry name" value="PRK01117.1"/>
    <property type="match status" value="1"/>
</dbReference>
<keyword evidence="7 8" id="KW-0342">GTP-binding</keyword>
<comment type="caution">
    <text evidence="11">The sequence shown here is derived from an EMBL/GenBank/DDBJ whole genome shotgun (WGS) entry which is preliminary data.</text>
</comment>
<keyword evidence="5 8" id="KW-0658">Purine biosynthesis</keyword>
<gene>
    <name evidence="8" type="primary">purA</name>
    <name evidence="11" type="ORF">LX24_00906</name>
</gene>
<dbReference type="EC" id="6.3.4.4" evidence="8 10"/>
<feature type="binding site" evidence="8">
    <location>
        <position position="13"/>
    </location>
    <ligand>
        <name>Mg(2+)</name>
        <dbReference type="ChEBI" id="CHEBI:18420"/>
    </ligand>
</feature>
<feature type="binding site" description="in other chain" evidence="8">
    <location>
        <begin position="13"/>
        <end position="16"/>
    </location>
    <ligand>
        <name>IMP</name>
        <dbReference type="ChEBI" id="CHEBI:58053"/>
        <note>ligand shared between dimeric partners</note>
    </ligand>
</feature>
<dbReference type="InterPro" id="IPR033128">
    <property type="entry name" value="Adenylosuccin_syn_Lys_AS"/>
</dbReference>
<keyword evidence="6 8" id="KW-0460">Magnesium</keyword>
<dbReference type="GO" id="GO:0005525">
    <property type="term" value="F:GTP binding"/>
    <property type="evidence" value="ECO:0007669"/>
    <property type="project" value="UniProtKB-UniRule"/>
</dbReference>
<evidence type="ECO:0000313" key="12">
    <source>
        <dbReference type="Proteomes" id="UP000323166"/>
    </source>
</evidence>
<dbReference type="PROSITE" id="PS01266">
    <property type="entry name" value="ADENYLOSUCCIN_SYN_1"/>
    <property type="match status" value="1"/>
</dbReference>
<dbReference type="GO" id="GO:0046040">
    <property type="term" value="P:IMP metabolic process"/>
    <property type="evidence" value="ECO:0007669"/>
    <property type="project" value="TreeGrafter"/>
</dbReference>
<evidence type="ECO:0000256" key="10">
    <source>
        <dbReference type="RuleBase" id="RU000520"/>
    </source>
</evidence>
<dbReference type="CDD" id="cd03108">
    <property type="entry name" value="AdSS"/>
    <property type="match status" value="1"/>
</dbReference>
<dbReference type="GO" id="GO:0004019">
    <property type="term" value="F:adenylosuccinate synthase activity"/>
    <property type="evidence" value="ECO:0007669"/>
    <property type="project" value="UniProtKB-UniRule"/>
</dbReference>
<dbReference type="NCBIfam" id="TIGR00184">
    <property type="entry name" value="purA"/>
    <property type="match status" value="1"/>
</dbReference>
<dbReference type="Gene3D" id="1.10.300.10">
    <property type="entry name" value="Adenylosuccinate Synthetase, subunit A, domain 2"/>
    <property type="match status" value="1"/>
</dbReference>
<evidence type="ECO:0000256" key="8">
    <source>
        <dbReference type="HAMAP-Rule" id="MF_00011"/>
    </source>
</evidence>
<feature type="binding site" description="in other chain" evidence="8">
    <location>
        <begin position="38"/>
        <end position="41"/>
    </location>
    <ligand>
        <name>IMP</name>
        <dbReference type="ChEBI" id="CHEBI:58053"/>
        <note>ligand shared between dimeric partners</note>
    </ligand>
</feature>
<dbReference type="InterPro" id="IPR001114">
    <property type="entry name" value="Adenylosuccinate_synthetase"/>
</dbReference>
<feature type="binding site" evidence="8">
    <location>
        <begin position="413"/>
        <end position="415"/>
    </location>
    <ligand>
        <name>GTP</name>
        <dbReference type="ChEBI" id="CHEBI:37565"/>
    </ligand>
</feature>
<dbReference type="PANTHER" id="PTHR11846:SF0">
    <property type="entry name" value="ADENYLOSUCCINATE SYNTHETASE"/>
    <property type="match status" value="1"/>
</dbReference>
<dbReference type="SUPFAM" id="SSF52540">
    <property type="entry name" value="P-loop containing nucleoside triphosphate hydrolases"/>
    <property type="match status" value="1"/>
</dbReference>
<evidence type="ECO:0000256" key="6">
    <source>
        <dbReference type="ARBA" id="ARBA00022842"/>
    </source>
</evidence>
<evidence type="ECO:0000256" key="7">
    <source>
        <dbReference type="ARBA" id="ARBA00023134"/>
    </source>
</evidence>
<evidence type="ECO:0000256" key="4">
    <source>
        <dbReference type="ARBA" id="ARBA00022741"/>
    </source>
</evidence>
<proteinExistence type="inferred from homology"/>
<feature type="binding site" evidence="8">
    <location>
        <position position="142"/>
    </location>
    <ligand>
        <name>IMP</name>
        <dbReference type="ChEBI" id="CHEBI:58053"/>
        <note>ligand shared between dimeric partners</note>
    </ligand>
</feature>
<organism evidence="11 12">
    <name type="scientific">Desulfallas thermosapovorans DSM 6562</name>
    <dbReference type="NCBI Taxonomy" id="1121431"/>
    <lineage>
        <taxon>Bacteria</taxon>
        <taxon>Bacillati</taxon>
        <taxon>Bacillota</taxon>
        <taxon>Clostridia</taxon>
        <taxon>Eubacteriales</taxon>
        <taxon>Desulfallaceae</taxon>
        <taxon>Desulfallas</taxon>
    </lineage>
</organism>
<dbReference type="FunFam" id="3.90.170.10:FF:000001">
    <property type="entry name" value="Adenylosuccinate synthetase"/>
    <property type="match status" value="1"/>
</dbReference>
<dbReference type="InterPro" id="IPR042110">
    <property type="entry name" value="Adenylosuccinate_synth_dom2"/>
</dbReference>
<name>A0A5S4ZUR2_9FIRM</name>
<feature type="binding site" evidence="8">
    <location>
        <position position="305"/>
    </location>
    <ligand>
        <name>GTP</name>
        <dbReference type="ChEBI" id="CHEBI:37565"/>
    </ligand>
</feature>
<dbReference type="FunFam" id="1.10.300.10:FF:000001">
    <property type="entry name" value="Adenylosuccinate synthetase"/>
    <property type="match status" value="1"/>
</dbReference>
<evidence type="ECO:0000256" key="9">
    <source>
        <dbReference type="PROSITE-ProRule" id="PRU10134"/>
    </source>
</evidence>
<feature type="active site" evidence="9">
    <location>
        <position position="139"/>
    </location>
</feature>
<dbReference type="InterPro" id="IPR042111">
    <property type="entry name" value="Adenylosuccinate_synth_dom3"/>
</dbReference>
<dbReference type="Proteomes" id="UP000323166">
    <property type="component" value="Unassembled WGS sequence"/>
</dbReference>
<comment type="pathway">
    <text evidence="8 10">Purine metabolism; AMP biosynthesis via de novo pathway; AMP from IMP: step 1/2.</text>
</comment>
<dbReference type="GO" id="GO:0000287">
    <property type="term" value="F:magnesium ion binding"/>
    <property type="evidence" value="ECO:0007669"/>
    <property type="project" value="UniProtKB-UniRule"/>
</dbReference>
<dbReference type="InterPro" id="IPR042109">
    <property type="entry name" value="Adenylosuccinate_synth_dom1"/>
</dbReference>
<protein>
    <recommendedName>
        <fullName evidence="8 10">Adenylosuccinate synthetase</fullName>
        <shortName evidence="8">AMPSase</shortName>
        <shortName evidence="8">AdSS</shortName>
        <ecNumber evidence="8 10">6.3.4.4</ecNumber>
    </recommendedName>
    <alternativeName>
        <fullName evidence="8">IMP--aspartate ligase</fullName>
    </alternativeName>
</protein>
<comment type="function">
    <text evidence="8">Plays an important role in the de novo pathway of purine nucleotide biosynthesis. Catalyzes the first committed step in the biosynthesis of AMP from IMP.</text>
</comment>
<dbReference type="AlphaFoldDB" id="A0A5S4ZUR2"/>
<dbReference type="Pfam" id="PF00709">
    <property type="entry name" value="Adenylsucc_synt"/>
    <property type="match status" value="1"/>
</dbReference>
<dbReference type="GO" id="GO:0005737">
    <property type="term" value="C:cytoplasm"/>
    <property type="evidence" value="ECO:0007669"/>
    <property type="project" value="UniProtKB-SubCell"/>
</dbReference>
<dbReference type="PROSITE" id="PS00513">
    <property type="entry name" value="ADENYLOSUCCIN_SYN_2"/>
    <property type="match status" value="1"/>
</dbReference>
<dbReference type="UniPathway" id="UPA00075">
    <property type="reaction ID" value="UER00335"/>
</dbReference>
<dbReference type="Gene3D" id="3.90.170.10">
    <property type="entry name" value="Adenylosuccinate Synthetase, subunit A, domain 3"/>
    <property type="match status" value="1"/>
</dbReference>
<comment type="catalytic activity">
    <reaction evidence="8 10">
        <text>IMP + L-aspartate + GTP = N(6)-(1,2-dicarboxyethyl)-AMP + GDP + phosphate + 2 H(+)</text>
        <dbReference type="Rhea" id="RHEA:15753"/>
        <dbReference type="ChEBI" id="CHEBI:15378"/>
        <dbReference type="ChEBI" id="CHEBI:29991"/>
        <dbReference type="ChEBI" id="CHEBI:37565"/>
        <dbReference type="ChEBI" id="CHEBI:43474"/>
        <dbReference type="ChEBI" id="CHEBI:57567"/>
        <dbReference type="ChEBI" id="CHEBI:58053"/>
        <dbReference type="ChEBI" id="CHEBI:58189"/>
        <dbReference type="EC" id="6.3.4.4"/>
    </reaction>
</comment>
<keyword evidence="8" id="KW-0963">Cytoplasm</keyword>
<dbReference type="GO" id="GO:0044208">
    <property type="term" value="P:'de novo' AMP biosynthetic process"/>
    <property type="evidence" value="ECO:0007669"/>
    <property type="project" value="UniProtKB-UniRule"/>
</dbReference>
<feature type="binding site" evidence="8">
    <location>
        <begin position="40"/>
        <end position="42"/>
    </location>
    <ligand>
        <name>GTP</name>
        <dbReference type="ChEBI" id="CHEBI:37565"/>
    </ligand>
</feature>
<accession>A0A5S4ZUR2</accession>
<dbReference type="HAMAP" id="MF_00011">
    <property type="entry name" value="Adenylosucc_synth"/>
    <property type="match status" value="1"/>
</dbReference>
<keyword evidence="12" id="KW-1185">Reference proteome</keyword>
<evidence type="ECO:0000256" key="3">
    <source>
        <dbReference type="ARBA" id="ARBA00022723"/>
    </source>
</evidence>
<dbReference type="RefSeq" id="WP_166510955.1">
    <property type="nucleotide sequence ID" value="NZ_VNHM01000004.1"/>
</dbReference>
<feature type="binding site" evidence="8">
    <location>
        <begin position="12"/>
        <end position="18"/>
    </location>
    <ligand>
        <name>GTP</name>
        <dbReference type="ChEBI" id="CHEBI:37565"/>
    </ligand>
</feature>
<dbReference type="InterPro" id="IPR018220">
    <property type="entry name" value="Adenylosuccin_syn_GTP-bd"/>
</dbReference>